<evidence type="ECO:0000256" key="3">
    <source>
        <dbReference type="ARBA" id="ARBA00022989"/>
    </source>
</evidence>
<evidence type="ECO:0000259" key="6">
    <source>
        <dbReference type="Pfam" id="PF00924"/>
    </source>
</evidence>
<dbReference type="Proteomes" id="UP000636010">
    <property type="component" value="Unassembled WGS sequence"/>
</dbReference>
<feature type="transmembrane region" description="Helical" evidence="5">
    <location>
        <begin position="120"/>
        <end position="139"/>
    </location>
</feature>
<keyword evidence="2 5" id="KW-0812">Transmembrane</keyword>
<feature type="transmembrane region" description="Helical" evidence="5">
    <location>
        <begin position="96"/>
        <end position="114"/>
    </location>
</feature>
<dbReference type="SUPFAM" id="SSF50182">
    <property type="entry name" value="Sm-like ribonucleoproteins"/>
    <property type="match status" value="1"/>
</dbReference>
<dbReference type="Gene3D" id="2.30.30.60">
    <property type="match status" value="1"/>
</dbReference>
<dbReference type="Pfam" id="PF00924">
    <property type="entry name" value="MS_channel_2nd"/>
    <property type="match status" value="1"/>
</dbReference>
<dbReference type="InterPro" id="IPR010920">
    <property type="entry name" value="LSM_dom_sf"/>
</dbReference>
<evidence type="ECO:0000256" key="1">
    <source>
        <dbReference type="ARBA" id="ARBA00004370"/>
    </source>
</evidence>
<evidence type="ECO:0000313" key="8">
    <source>
        <dbReference type="Proteomes" id="UP000636010"/>
    </source>
</evidence>
<accession>A0ABQ1MNN3</accession>
<dbReference type="InterPro" id="IPR023408">
    <property type="entry name" value="MscS_beta-dom_sf"/>
</dbReference>
<name>A0ABQ1MNN3_9BACT</name>
<evidence type="ECO:0000256" key="5">
    <source>
        <dbReference type="SAM" id="Phobius"/>
    </source>
</evidence>
<organism evidence="7 8">
    <name type="scientific">Marivirga lumbricoides</name>
    <dbReference type="NCBI Taxonomy" id="1046115"/>
    <lineage>
        <taxon>Bacteria</taxon>
        <taxon>Pseudomonadati</taxon>
        <taxon>Bacteroidota</taxon>
        <taxon>Cytophagia</taxon>
        <taxon>Cytophagales</taxon>
        <taxon>Marivirgaceae</taxon>
        <taxon>Marivirga</taxon>
    </lineage>
</organism>
<keyword evidence="8" id="KW-1185">Reference proteome</keyword>
<comment type="subcellular location">
    <subcellularLocation>
        <location evidence="1">Membrane</location>
    </subcellularLocation>
</comment>
<reference evidence="8" key="1">
    <citation type="journal article" date="2019" name="Int. J. Syst. Evol. Microbiol.">
        <title>The Global Catalogue of Microorganisms (GCM) 10K type strain sequencing project: providing services to taxonomists for standard genome sequencing and annotation.</title>
        <authorList>
            <consortium name="The Broad Institute Genomics Platform"/>
            <consortium name="The Broad Institute Genome Sequencing Center for Infectious Disease"/>
            <person name="Wu L."/>
            <person name="Ma J."/>
        </authorList>
    </citation>
    <scope>NUCLEOTIDE SEQUENCE [LARGE SCALE GENOMIC DNA]</scope>
    <source>
        <strain evidence="8">CGMCC 1.10832</strain>
    </source>
</reference>
<keyword evidence="4 5" id="KW-0472">Membrane</keyword>
<evidence type="ECO:0000256" key="4">
    <source>
        <dbReference type="ARBA" id="ARBA00023136"/>
    </source>
</evidence>
<gene>
    <name evidence="7" type="ORF">GCM10011506_30720</name>
</gene>
<dbReference type="RefSeq" id="WP_188465081.1">
    <property type="nucleotide sequence ID" value="NZ_BAABHU010000010.1"/>
</dbReference>
<proteinExistence type="predicted"/>
<comment type="caution">
    <text evidence="7">The sequence shown here is derived from an EMBL/GenBank/DDBJ whole genome shotgun (WGS) entry which is preliminary data.</text>
</comment>
<dbReference type="InterPro" id="IPR006685">
    <property type="entry name" value="MscS_channel_2nd"/>
</dbReference>
<evidence type="ECO:0000313" key="7">
    <source>
        <dbReference type="EMBL" id="GGC42961.1"/>
    </source>
</evidence>
<feature type="domain" description="Mechanosensitive ion channel MscS" evidence="6">
    <location>
        <begin position="137"/>
        <end position="204"/>
    </location>
</feature>
<dbReference type="PANTHER" id="PTHR30566">
    <property type="entry name" value="YNAI-RELATED MECHANOSENSITIVE ION CHANNEL"/>
    <property type="match status" value="1"/>
</dbReference>
<keyword evidence="3 5" id="KW-1133">Transmembrane helix</keyword>
<dbReference type="Gene3D" id="1.10.287.1260">
    <property type="match status" value="1"/>
</dbReference>
<dbReference type="PANTHER" id="PTHR30566:SF5">
    <property type="entry name" value="MECHANOSENSITIVE ION CHANNEL PROTEIN 1, MITOCHONDRIAL-RELATED"/>
    <property type="match status" value="1"/>
</dbReference>
<dbReference type="EMBL" id="BMEC01000010">
    <property type="protein sequence ID" value="GGC42961.1"/>
    <property type="molecule type" value="Genomic_DNA"/>
</dbReference>
<sequence length="308" mass="35600">MIKNSPTAQIKKENKKRIRFVLKVIIFSTILFSFNYFRDSIISIGVPVHFLNAIQFYLYADLLISLARLIVVYFYFKKHKLRRDVKHNFEVGINHIANILHTIVFIAAIIMLFGLNPITLITSLSIVAAAIAILSKDYISNMINGMIIMFSDELSLGDEIKIGDVKGKVIDITLTNVHIVNDDEDLIYIPNSIIFTSQILNYTKRRVRKVSFDFDLKNNLLTSIEAVEKYIIDSLEPYKSHIQPESYNLRIIKINENFTSLKFQFVLHKSAKIPEKDIRRVALRKVLSLQEFKPEEMVSTSAFRQTHD</sequence>
<protein>
    <recommendedName>
        <fullName evidence="6">Mechanosensitive ion channel MscS domain-containing protein</fullName>
    </recommendedName>
</protein>
<evidence type="ECO:0000256" key="2">
    <source>
        <dbReference type="ARBA" id="ARBA00022692"/>
    </source>
</evidence>
<feature type="transmembrane region" description="Helical" evidence="5">
    <location>
        <begin position="57"/>
        <end position="76"/>
    </location>
</feature>
<feature type="transmembrane region" description="Helical" evidence="5">
    <location>
        <begin position="20"/>
        <end position="37"/>
    </location>
</feature>